<evidence type="ECO:0000256" key="1">
    <source>
        <dbReference type="SAM" id="MobiDB-lite"/>
    </source>
</evidence>
<evidence type="ECO:0000313" key="3">
    <source>
        <dbReference type="Proteomes" id="UP000010931"/>
    </source>
</evidence>
<dbReference type="AlphaFoldDB" id="L7F8I4"/>
<comment type="caution">
    <text evidence="2">The sequence shown here is derived from an EMBL/GenBank/DDBJ whole genome shotgun (WGS) entry which is preliminary data.</text>
</comment>
<name>L7F8I4_STRT8</name>
<feature type="region of interest" description="Disordered" evidence="1">
    <location>
        <begin position="1"/>
        <end position="36"/>
    </location>
</feature>
<keyword evidence="3" id="KW-1185">Reference proteome</keyword>
<gene>
    <name evidence="2" type="ORF">STRTUCAR8_09318</name>
</gene>
<protein>
    <submittedName>
        <fullName evidence="2">Uncharacterized protein</fullName>
    </submittedName>
</protein>
<proteinExistence type="predicted"/>
<reference evidence="2 3" key="1">
    <citation type="journal article" date="2011" name="Plasmid">
        <title>Streptomyces turgidiscabies Car8 contains a modular pathogenicity island that shares virulence genes with other actinobacterial plant pathogens.</title>
        <authorList>
            <person name="Huguet-Tapia J.C."/>
            <person name="Badger J.H."/>
            <person name="Loria R."/>
            <person name="Pettis G.S."/>
        </authorList>
    </citation>
    <scope>NUCLEOTIDE SEQUENCE [LARGE SCALE GENOMIC DNA]</scope>
    <source>
        <strain evidence="2 3">Car8</strain>
    </source>
</reference>
<dbReference type="PATRIC" id="fig|698760.3.peg.3918"/>
<evidence type="ECO:0000313" key="2">
    <source>
        <dbReference type="EMBL" id="ELP67351.1"/>
    </source>
</evidence>
<accession>L7F8I4</accession>
<sequence>MQLHPGCGLHTHAVTVRPQATLRSTKASGTGDGPRAVARRVGRWPCVRNPVLVRYGEPLRL</sequence>
<organism evidence="2 3">
    <name type="scientific">Streptomyces turgidiscabies (strain Car8)</name>
    <dbReference type="NCBI Taxonomy" id="698760"/>
    <lineage>
        <taxon>Bacteria</taxon>
        <taxon>Bacillati</taxon>
        <taxon>Actinomycetota</taxon>
        <taxon>Actinomycetes</taxon>
        <taxon>Kitasatosporales</taxon>
        <taxon>Streptomycetaceae</taxon>
        <taxon>Streptomyces</taxon>
    </lineage>
</organism>
<dbReference type="EMBL" id="AEJB01000291">
    <property type="protein sequence ID" value="ELP67351.1"/>
    <property type="molecule type" value="Genomic_DNA"/>
</dbReference>
<dbReference type="Proteomes" id="UP000010931">
    <property type="component" value="Unassembled WGS sequence"/>
</dbReference>